<evidence type="ECO:0000313" key="2">
    <source>
        <dbReference type="EMBL" id="WZN44155.1"/>
    </source>
</evidence>
<name>A0ABZ2YX34_9BACT</name>
<organism evidence="2 3">
    <name type="scientific">Chitinophaga caseinilytica</name>
    <dbReference type="NCBI Taxonomy" id="2267521"/>
    <lineage>
        <taxon>Bacteria</taxon>
        <taxon>Pseudomonadati</taxon>
        <taxon>Bacteroidota</taxon>
        <taxon>Chitinophagia</taxon>
        <taxon>Chitinophagales</taxon>
        <taxon>Chitinophagaceae</taxon>
        <taxon>Chitinophaga</taxon>
    </lineage>
</organism>
<dbReference type="RefSeq" id="WP_341838947.1">
    <property type="nucleotide sequence ID" value="NZ_CP149792.1"/>
</dbReference>
<protein>
    <recommendedName>
        <fullName evidence="4">PH domain-containing protein</fullName>
    </recommendedName>
</protein>
<evidence type="ECO:0000256" key="1">
    <source>
        <dbReference type="SAM" id="Phobius"/>
    </source>
</evidence>
<dbReference type="Proteomes" id="UP001449657">
    <property type="component" value="Chromosome"/>
</dbReference>
<evidence type="ECO:0000313" key="3">
    <source>
        <dbReference type="Proteomes" id="UP001449657"/>
    </source>
</evidence>
<evidence type="ECO:0008006" key="4">
    <source>
        <dbReference type="Google" id="ProtNLM"/>
    </source>
</evidence>
<sequence>MQTEIDNFRIIETPEAAELWFRRSFKDWFDLFFSLLFTGGAAWLTAFVFQRDEMGGGSIVFGVFITIITVLLAADCWSRVVSATGRILWIDKRAKTLTIRPNIFTRRTFPLKAVAGLTSSERGSRPDRLHYIRRSLPRTLRLRLKNGRLVALAYLPTNNTFNFGNRYPRTEAIMRAKKVADEMNRLLDAELKREGAAHQRK</sequence>
<keyword evidence="3" id="KW-1185">Reference proteome</keyword>
<keyword evidence="1" id="KW-1133">Transmembrane helix</keyword>
<proteinExistence type="predicted"/>
<keyword evidence="1" id="KW-0472">Membrane</keyword>
<feature type="transmembrane region" description="Helical" evidence="1">
    <location>
        <begin position="55"/>
        <end position="77"/>
    </location>
</feature>
<accession>A0ABZ2YX34</accession>
<dbReference type="EMBL" id="CP150096">
    <property type="protein sequence ID" value="WZN44155.1"/>
    <property type="molecule type" value="Genomic_DNA"/>
</dbReference>
<feature type="transmembrane region" description="Helical" evidence="1">
    <location>
        <begin position="28"/>
        <end position="49"/>
    </location>
</feature>
<reference evidence="2 3" key="1">
    <citation type="submission" date="2024-03" db="EMBL/GenBank/DDBJ databases">
        <title>Chitinophaga caseinilytica sp. nov., a casein hydrolysing bacterium isolated from forest soil.</title>
        <authorList>
            <person name="Lee D.S."/>
            <person name="Han D.M."/>
            <person name="Baek J.H."/>
            <person name="Choi D.G."/>
            <person name="Jeon J.H."/>
            <person name="Jeon C.O."/>
        </authorList>
    </citation>
    <scope>NUCLEOTIDE SEQUENCE [LARGE SCALE GENOMIC DNA]</scope>
    <source>
        <strain evidence="2 3">KACC 19118</strain>
    </source>
</reference>
<gene>
    <name evidence="2" type="ORF">WJU22_14745</name>
</gene>
<keyword evidence="1" id="KW-0812">Transmembrane</keyword>